<evidence type="ECO:0000313" key="2">
    <source>
        <dbReference type="WBParaSite" id="ES5_v2.g15286.t1"/>
    </source>
</evidence>
<proteinExistence type="predicted"/>
<reference evidence="2" key="1">
    <citation type="submission" date="2022-11" db="UniProtKB">
        <authorList>
            <consortium name="WormBaseParasite"/>
        </authorList>
    </citation>
    <scope>IDENTIFICATION</scope>
</reference>
<name>A0AC34FDH9_9BILA</name>
<evidence type="ECO:0000313" key="1">
    <source>
        <dbReference type="Proteomes" id="UP000887579"/>
    </source>
</evidence>
<dbReference type="WBParaSite" id="ES5_v2.g15286.t1">
    <property type="protein sequence ID" value="ES5_v2.g15286.t1"/>
    <property type="gene ID" value="ES5_v2.g15286"/>
</dbReference>
<protein>
    <submittedName>
        <fullName evidence="2">Uncharacterized protein</fullName>
    </submittedName>
</protein>
<dbReference type="Proteomes" id="UP000887579">
    <property type="component" value="Unplaced"/>
</dbReference>
<organism evidence="1 2">
    <name type="scientific">Panagrolaimus sp. ES5</name>
    <dbReference type="NCBI Taxonomy" id="591445"/>
    <lineage>
        <taxon>Eukaryota</taxon>
        <taxon>Metazoa</taxon>
        <taxon>Ecdysozoa</taxon>
        <taxon>Nematoda</taxon>
        <taxon>Chromadorea</taxon>
        <taxon>Rhabditida</taxon>
        <taxon>Tylenchina</taxon>
        <taxon>Panagrolaimomorpha</taxon>
        <taxon>Panagrolaimoidea</taxon>
        <taxon>Panagrolaimidae</taxon>
        <taxon>Panagrolaimus</taxon>
    </lineage>
</organism>
<accession>A0AC34FDH9</accession>
<sequence length="205" mass="23575">MYLEIKAQKLRESNFNPLKFYNVTVDAILKTRTELANINKYEKPSQWPLSYERLIDEDESPDVPAKKSNSTKKSSKQRDEQVVPVELIDNDEENERSNNADEQSHGQPINDAGSDSDCQIIDSIPAGLAQQRQKRVPKFEINGDDEELQHGRVIRRRRKKAFSFNMHDSDEESITIARSPTNSFLENLPTPQFPRTKMQSVAEKV</sequence>